<dbReference type="Proteomes" id="UP000006591">
    <property type="component" value="Chromosome 6"/>
</dbReference>
<dbReference type="EnsemblPlants" id="ONIVA06G16950.1">
    <property type="protein sequence ID" value="ONIVA06G16950.1"/>
    <property type="gene ID" value="ONIVA06G16950"/>
</dbReference>
<proteinExistence type="predicted"/>
<accession>A0A1Y8Z4S3</accession>
<sequence length="7" mass="761">MALQALD</sequence>
<keyword evidence="2" id="KW-1185">Reference proteome</keyword>
<name>A0A1Y8Z4S3_ORYNI</name>
<dbReference type="Gramene" id="ONIVA06G16950.1">
    <property type="protein sequence ID" value="ONIVA06G16950.1"/>
    <property type="gene ID" value="ONIVA06G16950"/>
</dbReference>
<evidence type="ECO:0000313" key="2">
    <source>
        <dbReference type="Proteomes" id="UP000006591"/>
    </source>
</evidence>
<evidence type="ECO:0000313" key="1">
    <source>
        <dbReference type="EnsemblPlants" id="ONIVA06G16950.1"/>
    </source>
</evidence>
<reference evidence="1" key="1">
    <citation type="submission" date="2017-06" db="UniProtKB">
        <authorList>
            <consortium name="EnsemblPlants"/>
        </authorList>
    </citation>
    <scope>IDENTIFICATION</scope>
    <source>
        <strain evidence="1">SL10</strain>
    </source>
</reference>
<protein>
    <submittedName>
        <fullName evidence="1">Uncharacterized protein</fullName>
    </submittedName>
</protein>
<reference evidence="1" key="2">
    <citation type="submission" date="2018-04" db="EMBL/GenBank/DDBJ databases">
        <title>OnivRS2 (Oryza nivara Reference Sequence Version 2).</title>
        <authorList>
            <person name="Zhang J."/>
            <person name="Kudrna D."/>
            <person name="Lee S."/>
            <person name="Talag J."/>
            <person name="Rajasekar S."/>
            <person name="Welchert J."/>
            <person name="Hsing Y.-I."/>
            <person name="Wing R.A."/>
        </authorList>
    </citation>
    <scope>NUCLEOTIDE SEQUENCE [LARGE SCALE GENOMIC DNA]</scope>
    <source>
        <strain evidence="1">SL10</strain>
    </source>
</reference>
<organism evidence="1">
    <name type="scientific">Oryza nivara</name>
    <name type="common">Indian wild rice</name>
    <name type="synonym">Oryza sativa f. spontanea</name>
    <dbReference type="NCBI Taxonomy" id="4536"/>
    <lineage>
        <taxon>Eukaryota</taxon>
        <taxon>Viridiplantae</taxon>
        <taxon>Streptophyta</taxon>
        <taxon>Embryophyta</taxon>
        <taxon>Tracheophyta</taxon>
        <taxon>Spermatophyta</taxon>
        <taxon>Magnoliopsida</taxon>
        <taxon>Liliopsida</taxon>
        <taxon>Poales</taxon>
        <taxon>Poaceae</taxon>
        <taxon>BOP clade</taxon>
        <taxon>Oryzoideae</taxon>
        <taxon>Oryzeae</taxon>
        <taxon>Oryzinae</taxon>
        <taxon>Oryza</taxon>
    </lineage>
</organism>